<dbReference type="Proteomes" id="UP000028828">
    <property type="component" value="Unassembled WGS sequence"/>
</dbReference>
<dbReference type="OrthoDB" id="371976at2759"/>
<accession>A0A086KEX9</accession>
<feature type="region of interest" description="Disordered" evidence="1">
    <location>
        <begin position="500"/>
        <end position="521"/>
    </location>
</feature>
<proteinExistence type="predicted"/>
<evidence type="ECO:0000313" key="2">
    <source>
        <dbReference type="EMBL" id="KFG42947.1"/>
    </source>
</evidence>
<sequence length="1010" mass="114442">MATQLGRSAPLSECEFLVASGRARAPGDPSRRSVSQPSRRNGSFREGLGPRSHDRELVGHPDIDKFRSTTGPQTSRARSARAAQPETLPRFYRPSSRMAAAKNETSRELRGKPPRPTSTLKYVGCPPTEPRLRPKRTSTGLEERMLKSGGYGVRIHWDEYAGYHVHASAPEVDLMHADQVLMVRDSPTHSRESDKDAAGSPPGGLSASLSPVRKATKKAGPVHCGVSRQCIPVYQFAPTLCEKSREIIDVYRKERVAHLWKKVDARREGVVDLFQLASRAPSRKTSKLRSSGMDAKSPDDTVLSSVEERFVQACVMQFVQIAVSRTSAQLVKDGASLGPHFDDSLRFTTAGAQGSENPPVVVPTEQAVFPHPHARDPMREGLQPDAEAEGAKIERENATAIQAAKRLARQHNQVIMLNVDANLGADASATPALFVPRKKFESVALEALAHEFGNPDIDVFRDRVMCECRKLVEKVNPEEAQRFFKPYILEYSRKLDARRRRAKAQEREESGRRAASLSADGYGPQGKFPTVGLRRVENRFDEQIEHYLRKKQQLHHLKEALDEMREGQFCTFHPAVNPYPKYLKQAFRLRRSPDDPLVILERFCEQYTEDREYPRLVEAIRECTFQPNIHKFVAKEKQLQATGVEVSQEKEKGITVPGKRTKEAHKQTTEDKPAAMESRVDHLFQSIERPFDHIFAADINQWLETDANLYSSQEDGAEKRKKQRWKRWEVEGRAPQYRGALKDRSQRALLTQDGGEVVVQLVEETEERAPVVLPRHRTTPYNDWVNGLRGGYLPNVMDFQKGPTEKGDRKKAERFNMRDWSRHIRLSEREVETRIIPNEEIIDAVCESELPSAAPPPPTIWVRRRRWEPAPERGPDAPTFTEAHFHTGSDRQPDRLLPAGKPAALTQQQAKEYKNRFASSVDPTTFVVPTPLKLDRLRQQYRLYMQLRNGIETGEIRTPPKVVTLRRDVLTDLEKEVKREPPTLVLAETRDAFASDTVETDNSVDGYVCE</sequence>
<feature type="compositionally biased region" description="Basic and acidic residues" evidence="1">
    <location>
        <begin position="660"/>
        <end position="676"/>
    </location>
</feature>
<dbReference type="VEuPathDB" id="ToxoDB:TGP89_225020"/>
<feature type="compositionally biased region" description="Basic and acidic residues" evidence="1">
    <location>
        <begin position="503"/>
        <end position="512"/>
    </location>
</feature>
<evidence type="ECO:0000256" key="1">
    <source>
        <dbReference type="SAM" id="MobiDB-lite"/>
    </source>
</evidence>
<dbReference type="EMBL" id="AEYI02000982">
    <property type="protein sequence ID" value="KFG42947.1"/>
    <property type="molecule type" value="Genomic_DNA"/>
</dbReference>
<feature type="region of interest" description="Disordered" evidence="1">
    <location>
        <begin position="20"/>
        <end position="139"/>
    </location>
</feature>
<feature type="compositionally biased region" description="Low complexity" evidence="1">
    <location>
        <begin position="198"/>
        <end position="211"/>
    </location>
</feature>
<protein>
    <submittedName>
        <fullName evidence="2">Uncharacterized protein</fullName>
    </submittedName>
</protein>
<name>A0A086KEX9_TOXGO</name>
<feature type="region of interest" description="Disordered" evidence="1">
    <location>
        <begin position="650"/>
        <end position="676"/>
    </location>
</feature>
<comment type="caution">
    <text evidence="2">The sequence shown here is derived from an EMBL/GenBank/DDBJ whole genome shotgun (WGS) entry which is preliminary data.</text>
</comment>
<feature type="region of interest" description="Disordered" evidence="1">
    <location>
        <begin position="185"/>
        <end position="214"/>
    </location>
</feature>
<organism evidence="2 3">
    <name type="scientific">Toxoplasma gondii p89</name>
    <dbReference type="NCBI Taxonomy" id="943119"/>
    <lineage>
        <taxon>Eukaryota</taxon>
        <taxon>Sar</taxon>
        <taxon>Alveolata</taxon>
        <taxon>Apicomplexa</taxon>
        <taxon>Conoidasida</taxon>
        <taxon>Coccidia</taxon>
        <taxon>Eucoccidiorida</taxon>
        <taxon>Eimeriorina</taxon>
        <taxon>Sarcocystidae</taxon>
        <taxon>Toxoplasma</taxon>
    </lineage>
</organism>
<reference evidence="2 3" key="1">
    <citation type="submission" date="2014-03" db="EMBL/GenBank/DDBJ databases">
        <authorList>
            <person name="Sibley D."/>
            <person name="Venepally P."/>
            <person name="Karamycheva S."/>
            <person name="Hadjithomas M."/>
            <person name="Khan A."/>
            <person name="Brunk B."/>
            <person name="Roos D."/>
            <person name="Caler E."/>
            <person name="Lorenzi H."/>
        </authorList>
    </citation>
    <scope>NUCLEOTIDE SEQUENCE [LARGE SCALE GENOMIC DNA]</scope>
    <source>
        <strain evidence="3">p89</strain>
    </source>
</reference>
<feature type="compositionally biased region" description="Basic and acidic residues" evidence="1">
    <location>
        <begin position="51"/>
        <end position="67"/>
    </location>
</feature>
<evidence type="ECO:0000313" key="3">
    <source>
        <dbReference type="Proteomes" id="UP000028828"/>
    </source>
</evidence>
<feature type="compositionally biased region" description="Basic and acidic residues" evidence="1">
    <location>
        <begin position="186"/>
        <end position="197"/>
    </location>
</feature>
<dbReference type="AlphaFoldDB" id="A0A086KEX9"/>
<gene>
    <name evidence="2" type="ORF">TGP89_225020</name>
</gene>